<keyword evidence="2" id="KW-1185">Reference proteome</keyword>
<protein>
    <submittedName>
        <fullName evidence="1">Uncharacterized protein</fullName>
    </submittedName>
</protein>
<dbReference type="EMBL" id="JALNUB010000028">
    <property type="protein sequence ID" value="MCK8143412.1"/>
    <property type="molecule type" value="Genomic_DNA"/>
</dbReference>
<organism evidence="1 2">
    <name type="scientific">Flavobacterium pygoscelis</name>
    <dbReference type="NCBI Taxonomy" id="2893176"/>
    <lineage>
        <taxon>Bacteria</taxon>
        <taxon>Pseudomonadati</taxon>
        <taxon>Bacteroidota</taxon>
        <taxon>Flavobacteriia</taxon>
        <taxon>Flavobacteriales</taxon>
        <taxon>Flavobacteriaceae</taxon>
        <taxon>Flavobacterium</taxon>
    </lineage>
</organism>
<evidence type="ECO:0000313" key="2">
    <source>
        <dbReference type="Proteomes" id="UP001139260"/>
    </source>
</evidence>
<accession>A0A9X1Y152</accession>
<dbReference type="Proteomes" id="UP001139260">
    <property type="component" value="Unassembled WGS sequence"/>
</dbReference>
<gene>
    <name evidence="1" type="ORF">MW871_16085</name>
</gene>
<comment type="caution">
    <text evidence="1">The sequence shown here is derived from an EMBL/GenBank/DDBJ whole genome shotgun (WGS) entry which is preliminary data.</text>
</comment>
<reference evidence="1" key="1">
    <citation type="submission" date="2022-04" db="EMBL/GenBank/DDBJ databases">
        <title>Flavobacterium pygoscelis sp. nov. isolated from Chinstrap chick (Pygoscelis antarcticus).</title>
        <authorList>
            <person name="Irgang R."/>
            <person name="Poblete-Morales M."/>
            <person name="Avendano-Herrera R."/>
        </authorList>
    </citation>
    <scope>NUCLEOTIDE SEQUENCE</scope>
    <source>
        <strain evidence="1">I-SCBP12n</strain>
    </source>
</reference>
<name>A0A9X1Y152_9FLAO</name>
<proteinExistence type="predicted"/>
<evidence type="ECO:0000313" key="1">
    <source>
        <dbReference type="EMBL" id="MCK8143412.1"/>
    </source>
</evidence>
<dbReference type="AlphaFoldDB" id="A0A9X1Y152"/>
<dbReference type="RefSeq" id="WP_248429408.1">
    <property type="nucleotide sequence ID" value="NZ_JALNUB010000028.1"/>
</dbReference>
<sequence length="222" mass="25475">MNQKVKDLNKGIEIRSEILQYSLLIEDFTSSLLGQLLNIKDYKKTKSLGNQSGNLSFNQKVNLLIDIDALNEEERSKFIAFMEIRNQFMHNINAKDYESCFGFLKGKSTYILKLFPQDKSLPLEEQLKNATSQLSDSVIQSTVMLTEKVIEQIRKKSTAFVLEKFKKNSLETIKEIKSVFDSLYTEKKGAGIKTISIEEIKDIGTIFSKAYYSTMIKKIKPE</sequence>